<feature type="region of interest" description="Disordered" evidence="1">
    <location>
        <begin position="354"/>
        <end position="383"/>
    </location>
</feature>
<sequence>MAEFNYPFDDVLLCRQAFERLNRQLGVQCSREFTDPDPTKLIKKVRGHRTKVHPSYPKSETFTCRRCQESFRGDGSFRDVRRHDLTCPRSPRPQLFGAGPSADASSVTSGLPLDPSQSTSPAPLLPRTTGWSPADAGPAAGPQGTIPHPIDQASDVTAAGSPSLSLPPPDDQPLDLTALHDADSIRVPPASSDSPPDLLSQPILLERRVSQLLDGEYHVVTSRRCADDRLGYLCQCGILYPSVVNVLACCTGDHRSPPASRSLQHDSPIPDAGGPALRSSMPPPLARNIFDELSEAIANGESADLLPTGDLSCLTCPQSDAAPALRVAPCPSPGHPLAASPQLLIPTASASFLRSTVDPGASDPGPSTPHPGVIQRTDQPSPLLTLASGPTDAALPPTRPDLNATFIIELPSDLERPDIDRATATIPPLPPDPLDPRLSYLEGYKLSAFQRFWTLRFADVDDPVELDKATQEFSEALLCPPKRRRTGRRSGRRRPTRNTRYRKDLDVDGITNPRDFKPFFNDFGLPFSREEACNLQQDFYSRPGKTMGEIISGSPELCDLPGDDLVKYFTDIYAPKTYDPQFQFASFPVPDPASQEALVRPFDPAEVWAKLKKAPKTAPGPDLVPFSTLKSRDPNGLILCVLFRRILQFGGVPDAFRKANIVLAFKAGERSDISNWKPIALLNTVGKIFSSCFATRLNSWSELNARTSPYQKGFKESDGCLDHNFVVKQLIARARNSGSSLFLAWMDLENAFGAIPHDLIFEGLRRAGLPDLCIGLIRSLYTNARSELPPVSLKPSLCKLVYVRLCGRQVKILAYADDLLLVAPDAATLQKGLTRLEKAAALASFRFKPRKCATLSISKRHPAGLAFYIYGQSLPLLSNDAAYKYLGVKVGFSAKQDYTATIKEVRSAVLEVQNSLLAPWQMLAAIKCHILPRLDHLLRNLALQKQDISELDSVIRQVGKSILNLPQRGHPNSVYIPTAKGGAGLPSISDLVDIHAVNYAFKVLSSSDSFVRELATSTLKVQVQSKVHRPPDVTDMAAYLTGTLQIDTKAAGTATLWSLARSAAIRLRKKFDLAWSWCEATAQFCLSLGLDEKQVIIPQSVAPRLFHCLCDFTDLSYVKPLSQKVEQGRSCPLISKHTSSNDFIRTGEGIRFCDWRFIHRARTGILSLNCIRRHRGGNTRCRKCGYANESPAHVINHCHVHSVASNKRHNDIQDRLIKAIPCTKEVLSVNRSLEDIDSTLRPDILVKNADGSLILLDVTCPFEDGEDAFDKARAFKISKYQPLIDALAARGTSATVEAFVPSVDGMRAMSGSCVPWTFHQNIQN</sequence>
<comment type="caution">
    <text evidence="3">The sequence shown here is derived from an EMBL/GenBank/DDBJ whole genome shotgun (WGS) entry which is preliminary data.</text>
</comment>
<evidence type="ECO:0000313" key="4">
    <source>
        <dbReference type="Proteomes" id="UP000827092"/>
    </source>
</evidence>
<proteinExistence type="predicted"/>
<protein>
    <recommendedName>
        <fullName evidence="2">Reverse transcriptase domain-containing protein</fullName>
    </recommendedName>
</protein>
<feature type="compositionally biased region" description="Basic residues" evidence="1">
    <location>
        <begin position="481"/>
        <end position="500"/>
    </location>
</feature>
<feature type="region of interest" description="Disordered" evidence="1">
    <location>
        <begin position="479"/>
        <end position="502"/>
    </location>
</feature>
<dbReference type="PROSITE" id="PS50878">
    <property type="entry name" value="RT_POL"/>
    <property type="match status" value="1"/>
</dbReference>
<dbReference type="PANTHER" id="PTHR19446">
    <property type="entry name" value="REVERSE TRANSCRIPTASES"/>
    <property type="match status" value="1"/>
</dbReference>
<dbReference type="Pfam" id="PF00078">
    <property type="entry name" value="RVT_1"/>
    <property type="match status" value="1"/>
</dbReference>
<dbReference type="InterPro" id="IPR000477">
    <property type="entry name" value="RT_dom"/>
</dbReference>
<dbReference type="Proteomes" id="UP000827092">
    <property type="component" value="Unassembled WGS sequence"/>
</dbReference>
<evidence type="ECO:0000259" key="2">
    <source>
        <dbReference type="PROSITE" id="PS50878"/>
    </source>
</evidence>
<keyword evidence="4" id="KW-1185">Reference proteome</keyword>
<feature type="compositionally biased region" description="Polar residues" evidence="1">
    <location>
        <begin position="103"/>
        <end position="121"/>
    </location>
</feature>
<feature type="domain" description="Reverse transcriptase" evidence="2">
    <location>
        <begin position="645"/>
        <end position="890"/>
    </location>
</feature>
<dbReference type="CDD" id="cd01650">
    <property type="entry name" value="RT_nLTR_like"/>
    <property type="match status" value="1"/>
</dbReference>
<reference evidence="3 4" key="1">
    <citation type="journal article" date="2022" name="Nat. Ecol. Evol.">
        <title>A masculinizing supergene underlies an exaggerated male reproductive morph in a spider.</title>
        <authorList>
            <person name="Hendrickx F."/>
            <person name="De Corte Z."/>
            <person name="Sonet G."/>
            <person name="Van Belleghem S.M."/>
            <person name="Kostlbacher S."/>
            <person name="Vangestel C."/>
        </authorList>
    </citation>
    <scope>NUCLEOTIDE SEQUENCE [LARGE SCALE GENOMIC DNA]</scope>
    <source>
        <strain evidence="3">W744_W776</strain>
    </source>
</reference>
<feature type="region of interest" description="Disordered" evidence="1">
    <location>
        <begin position="257"/>
        <end position="281"/>
    </location>
</feature>
<accession>A0AAV6TSI8</accession>
<name>A0AAV6TSI8_9ARAC</name>
<feature type="compositionally biased region" description="Low complexity" evidence="1">
    <location>
        <begin position="133"/>
        <end position="144"/>
    </location>
</feature>
<evidence type="ECO:0000256" key="1">
    <source>
        <dbReference type="SAM" id="MobiDB-lite"/>
    </source>
</evidence>
<organism evidence="3 4">
    <name type="scientific">Oedothorax gibbosus</name>
    <dbReference type="NCBI Taxonomy" id="931172"/>
    <lineage>
        <taxon>Eukaryota</taxon>
        <taxon>Metazoa</taxon>
        <taxon>Ecdysozoa</taxon>
        <taxon>Arthropoda</taxon>
        <taxon>Chelicerata</taxon>
        <taxon>Arachnida</taxon>
        <taxon>Araneae</taxon>
        <taxon>Araneomorphae</taxon>
        <taxon>Entelegynae</taxon>
        <taxon>Araneoidea</taxon>
        <taxon>Linyphiidae</taxon>
        <taxon>Erigoninae</taxon>
        <taxon>Oedothorax</taxon>
    </lineage>
</organism>
<gene>
    <name evidence="3" type="ORF">JTE90_014340</name>
</gene>
<evidence type="ECO:0000313" key="3">
    <source>
        <dbReference type="EMBL" id="KAG8175005.1"/>
    </source>
</evidence>
<feature type="region of interest" description="Disordered" evidence="1">
    <location>
        <begin position="82"/>
        <end position="176"/>
    </location>
</feature>
<dbReference type="EMBL" id="JAFNEN010001096">
    <property type="protein sequence ID" value="KAG8175005.1"/>
    <property type="molecule type" value="Genomic_DNA"/>
</dbReference>